<name>A0A5J5B4V6_9ASTE</name>
<gene>
    <name evidence="2" type="ORF">F0562_027892</name>
</gene>
<dbReference type="EMBL" id="CM018038">
    <property type="protein sequence ID" value="KAA8538285.1"/>
    <property type="molecule type" value="Genomic_DNA"/>
</dbReference>
<feature type="region of interest" description="Disordered" evidence="1">
    <location>
        <begin position="1"/>
        <end position="34"/>
    </location>
</feature>
<keyword evidence="3" id="KW-1185">Reference proteome</keyword>
<evidence type="ECO:0000256" key="1">
    <source>
        <dbReference type="SAM" id="MobiDB-lite"/>
    </source>
</evidence>
<dbReference type="AlphaFoldDB" id="A0A5J5B4V6"/>
<reference evidence="2 3" key="1">
    <citation type="submission" date="2019-09" db="EMBL/GenBank/DDBJ databases">
        <title>A chromosome-level genome assembly of the Chinese tupelo Nyssa sinensis.</title>
        <authorList>
            <person name="Yang X."/>
            <person name="Kang M."/>
            <person name="Yang Y."/>
            <person name="Xiong H."/>
            <person name="Wang M."/>
            <person name="Zhang Z."/>
            <person name="Wang Z."/>
            <person name="Wu H."/>
            <person name="Ma T."/>
            <person name="Liu J."/>
            <person name="Xi Z."/>
        </authorList>
    </citation>
    <scope>NUCLEOTIDE SEQUENCE [LARGE SCALE GENOMIC DNA]</scope>
    <source>
        <strain evidence="2">J267</strain>
        <tissue evidence="2">Leaf</tissue>
    </source>
</reference>
<dbReference type="Proteomes" id="UP000325577">
    <property type="component" value="Linkage Group LG15"/>
</dbReference>
<organism evidence="2 3">
    <name type="scientific">Nyssa sinensis</name>
    <dbReference type="NCBI Taxonomy" id="561372"/>
    <lineage>
        <taxon>Eukaryota</taxon>
        <taxon>Viridiplantae</taxon>
        <taxon>Streptophyta</taxon>
        <taxon>Embryophyta</taxon>
        <taxon>Tracheophyta</taxon>
        <taxon>Spermatophyta</taxon>
        <taxon>Magnoliopsida</taxon>
        <taxon>eudicotyledons</taxon>
        <taxon>Gunneridae</taxon>
        <taxon>Pentapetalae</taxon>
        <taxon>asterids</taxon>
        <taxon>Cornales</taxon>
        <taxon>Nyssaceae</taxon>
        <taxon>Nyssa</taxon>
    </lineage>
</organism>
<evidence type="ECO:0000313" key="2">
    <source>
        <dbReference type="EMBL" id="KAA8538285.1"/>
    </source>
</evidence>
<accession>A0A5J5B4V6</accession>
<protein>
    <submittedName>
        <fullName evidence="2">Uncharacterized protein</fullName>
    </submittedName>
</protein>
<sequence>MEIGATSNDPILDNTNSTSAAASQPESSTKYTEQQKTFYAIQPIKSMEIVSKVHGEDGAAIVDQGAAKSFYSHIISNANISNVHCHHVLSELFLESSLVDISEGDDGVAMDEASIHNTYSAHSWANRVEDGEYIPQTTLDLEAEYGGFWKICLLNRILTW</sequence>
<proteinExistence type="predicted"/>
<evidence type="ECO:0000313" key="3">
    <source>
        <dbReference type="Proteomes" id="UP000325577"/>
    </source>
</evidence>